<gene>
    <name evidence="5" type="ordered locus">HRM2_25020</name>
</gene>
<dbReference type="InterPro" id="IPR011991">
    <property type="entry name" value="ArsR-like_HTH"/>
</dbReference>
<dbReference type="Gene3D" id="3.30.70.920">
    <property type="match status" value="1"/>
</dbReference>
<dbReference type="InterPro" id="IPR011008">
    <property type="entry name" value="Dimeric_a/b-barrel"/>
</dbReference>
<dbReference type="PANTHER" id="PTHR30154">
    <property type="entry name" value="LEUCINE-RESPONSIVE REGULATORY PROTEIN"/>
    <property type="match status" value="1"/>
</dbReference>
<protein>
    <submittedName>
        <fullName evidence="5">HTH-type transcriptional regulator</fullName>
    </submittedName>
</protein>
<keyword evidence="2" id="KW-0238">DNA-binding</keyword>
<name>C0QGU7_DESAH</name>
<dbReference type="InterPro" id="IPR036390">
    <property type="entry name" value="WH_DNA-bd_sf"/>
</dbReference>
<dbReference type="EMBL" id="CP001087">
    <property type="protein sequence ID" value="ACN15596.1"/>
    <property type="molecule type" value="Genomic_DNA"/>
</dbReference>
<dbReference type="Pfam" id="PF13412">
    <property type="entry name" value="HTH_24"/>
    <property type="match status" value="1"/>
</dbReference>
<dbReference type="SMART" id="SM00344">
    <property type="entry name" value="HTH_ASNC"/>
    <property type="match status" value="1"/>
</dbReference>
<dbReference type="GO" id="GO:0005829">
    <property type="term" value="C:cytosol"/>
    <property type="evidence" value="ECO:0007669"/>
    <property type="project" value="TreeGrafter"/>
</dbReference>
<dbReference type="AlphaFoldDB" id="C0QGU7"/>
<dbReference type="GO" id="GO:0043200">
    <property type="term" value="P:response to amino acid"/>
    <property type="evidence" value="ECO:0007669"/>
    <property type="project" value="TreeGrafter"/>
</dbReference>
<evidence type="ECO:0000256" key="3">
    <source>
        <dbReference type="ARBA" id="ARBA00023163"/>
    </source>
</evidence>
<dbReference type="PROSITE" id="PS50956">
    <property type="entry name" value="HTH_ASNC_2"/>
    <property type="match status" value="1"/>
</dbReference>
<keyword evidence="1" id="KW-0805">Transcription regulation</keyword>
<dbReference type="InterPro" id="IPR019885">
    <property type="entry name" value="Tscrpt_reg_HTH_AsnC-type_CS"/>
</dbReference>
<dbReference type="STRING" id="177437.HRM2_25020"/>
<keyword evidence="6" id="KW-1185">Reference proteome</keyword>
<dbReference type="InterPro" id="IPR019887">
    <property type="entry name" value="Tscrpt_reg_AsnC/Lrp_C"/>
</dbReference>
<evidence type="ECO:0000256" key="1">
    <source>
        <dbReference type="ARBA" id="ARBA00023015"/>
    </source>
</evidence>
<dbReference type="InterPro" id="IPR019888">
    <property type="entry name" value="Tscrpt_reg_AsnC-like"/>
</dbReference>
<dbReference type="PANTHER" id="PTHR30154:SF34">
    <property type="entry name" value="TRANSCRIPTIONAL REGULATOR AZLB"/>
    <property type="match status" value="1"/>
</dbReference>
<dbReference type="PROSITE" id="PS00519">
    <property type="entry name" value="HTH_ASNC_1"/>
    <property type="match status" value="1"/>
</dbReference>
<dbReference type="KEGG" id="dat:HRM2_25020"/>
<evidence type="ECO:0000256" key="2">
    <source>
        <dbReference type="ARBA" id="ARBA00023125"/>
    </source>
</evidence>
<dbReference type="RefSeq" id="WP_015904361.1">
    <property type="nucleotide sequence ID" value="NC_012108.1"/>
</dbReference>
<dbReference type="eggNOG" id="COG1522">
    <property type="taxonomic scope" value="Bacteria"/>
</dbReference>
<evidence type="ECO:0000313" key="6">
    <source>
        <dbReference type="Proteomes" id="UP000000442"/>
    </source>
</evidence>
<evidence type="ECO:0000259" key="4">
    <source>
        <dbReference type="PROSITE" id="PS50956"/>
    </source>
</evidence>
<reference evidence="5 6" key="1">
    <citation type="journal article" date="2009" name="Environ. Microbiol.">
        <title>Genome sequence of Desulfobacterium autotrophicum HRM2, a marine sulfate reducer oxidizing organic carbon completely to carbon dioxide.</title>
        <authorList>
            <person name="Strittmatter A.W."/>
            <person name="Liesegang H."/>
            <person name="Rabus R."/>
            <person name="Decker I."/>
            <person name="Amann J."/>
            <person name="Andres S."/>
            <person name="Henne A."/>
            <person name="Fricke W.F."/>
            <person name="Martinez-Arias R."/>
            <person name="Bartels D."/>
            <person name="Goesmann A."/>
            <person name="Krause L."/>
            <person name="Puehler A."/>
            <person name="Klenk H.P."/>
            <person name="Richter M."/>
            <person name="Schuler M."/>
            <person name="Gloeckner F.O."/>
            <person name="Meyerdierks A."/>
            <person name="Gottschalk G."/>
            <person name="Amann R."/>
        </authorList>
    </citation>
    <scope>NUCLEOTIDE SEQUENCE [LARGE SCALE GENOMIC DNA]</scope>
    <source>
        <strain evidence="6">ATCC 43914 / DSM 3382 / HRM2</strain>
    </source>
</reference>
<dbReference type="SUPFAM" id="SSF46785">
    <property type="entry name" value="Winged helix' DNA-binding domain"/>
    <property type="match status" value="1"/>
</dbReference>
<keyword evidence="3" id="KW-0804">Transcription</keyword>
<dbReference type="GO" id="GO:0006355">
    <property type="term" value="P:regulation of DNA-templated transcription"/>
    <property type="evidence" value="ECO:0007669"/>
    <property type="project" value="UniProtKB-ARBA"/>
</dbReference>
<sequence>MKIDKVNIRIIKELREGRKSFKAISELLNITENTVRARVNRMTDEGILDICGRIDPSAIPGHNTVIIGIKLKEMDLVKKGEEISNLRGVISVSVVTGRYDLMVHVLLKPGFGLLEFYTDEISTVEGVGSVETFVVYKSFNMKVPYVL</sequence>
<dbReference type="Gene3D" id="1.10.10.10">
    <property type="entry name" value="Winged helix-like DNA-binding domain superfamily/Winged helix DNA-binding domain"/>
    <property type="match status" value="1"/>
</dbReference>
<dbReference type="Pfam" id="PF01037">
    <property type="entry name" value="AsnC_trans_reg"/>
    <property type="match status" value="1"/>
</dbReference>
<dbReference type="InterPro" id="IPR036388">
    <property type="entry name" value="WH-like_DNA-bd_sf"/>
</dbReference>
<dbReference type="GO" id="GO:0043565">
    <property type="term" value="F:sequence-specific DNA binding"/>
    <property type="evidence" value="ECO:0007669"/>
    <property type="project" value="InterPro"/>
</dbReference>
<dbReference type="InterPro" id="IPR000485">
    <property type="entry name" value="AsnC-type_HTH_dom"/>
</dbReference>
<dbReference type="Proteomes" id="UP000000442">
    <property type="component" value="Chromosome"/>
</dbReference>
<proteinExistence type="predicted"/>
<dbReference type="SUPFAM" id="SSF54909">
    <property type="entry name" value="Dimeric alpha+beta barrel"/>
    <property type="match status" value="1"/>
</dbReference>
<dbReference type="OrthoDB" id="529868at2"/>
<feature type="domain" description="HTH asnC-type" evidence="4">
    <location>
        <begin position="3"/>
        <end position="63"/>
    </location>
</feature>
<accession>C0QGU7</accession>
<dbReference type="CDD" id="cd00090">
    <property type="entry name" value="HTH_ARSR"/>
    <property type="match status" value="1"/>
</dbReference>
<organism evidence="5 6">
    <name type="scientific">Desulforapulum autotrophicum (strain ATCC 43914 / DSM 3382 / VKM B-1955 / HRM2)</name>
    <name type="common">Desulfobacterium autotrophicum</name>
    <dbReference type="NCBI Taxonomy" id="177437"/>
    <lineage>
        <taxon>Bacteria</taxon>
        <taxon>Pseudomonadati</taxon>
        <taxon>Thermodesulfobacteriota</taxon>
        <taxon>Desulfobacteria</taxon>
        <taxon>Desulfobacterales</taxon>
        <taxon>Desulfobacteraceae</taxon>
        <taxon>Desulforapulum</taxon>
    </lineage>
</organism>
<dbReference type="PRINTS" id="PR00033">
    <property type="entry name" value="HTHASNC"/>
</dbReference>
<dbReference type="HOGENOM" id="CLU_091233_5_2_7"/>
<evidence type="ECO:0000313" key="5">
    <source>
        <dbReference type="EMBL" id="ACN15596.1"/>
    </source>
</evidence>